<evidence type="ECO:0000259" key="3">
    <source>
        <dbReference type="Pfam" id="PF06580"/>
    </source>
</evidence>
<keyword evidence="2" id="KW-0472">Membrane</keyword>
<feature type="transmembrane region" description="Helical" evidence="2">
    <location>
        <begin position="130"/>
        <end position="151"/>
    </location>
</feature>
<keyword evidence="4" id="KW-0418">Kinase</keyword>
<dbReference type="InterPro" id="IPR050640">
    <property type="entry name" value="Bact_2-comp_sensor_kinase"/>
</dbReference>
<accession>A0A4R8DTR9</accession>
<evidence type="ECO:0000256" key="1">
    <source>
        <dbReference type="SAM" id="Coils"/>
    </source>
</evidence>
<dbReference type="GO" id="GO:0000155">
    <property type="term" value="F:phosphorelay sensor kinase activity"/>
    <property type="evidence" value="ECO:0007669"/>
    <property type="project" value="InterPro"/>
</dbReference>
<name>A0A4R8DTR9_9BACT</name>
<organism evidence="4 5">
    <name type="scientific">Dinghuibacter silviterrae</name>
    <dbReference type="NCBI Taxonomy" id="1539049"/>
    <lineage>
        <taxon>Bacteria</taxon>
        <taxon>Pseudomonadati</taxon>
        <taxon>Bacteroidota</taxon>
        <taxon>Chitinophagia</taxon>
        <taxon>Chitinophagales</taxon>
        <taxon>Chitinophagaceae</taxon>
        <taxon>Dinghuibacter</taxon>
    </lineage>
</organism>
<protein>
    <submittedName>
        <fullName evidence="4">Histidine kinase</fullName>
    </submittedName>
</protein>
<dbReference type="Pfam" id="PF06580">
    <property type="entry name" value="His_kinase"/>
    <property type="match status" value="1"/>
</dbReference>
<feature type="domain" description="Signal transduction histidine kinase internal region" evidence="3">
    <location>
        <begin position="170"/>
        <end position="249"/>
    </location>
</feature>
<dbReference type="Proteomes" id="UP000294498">
    <property type="component" value="Unassembled WGS sequence"/>
</dbReference>
<evidence type="ECO:0000313" key="5">
    <source>
        <dbReference type="Proteomes" id="UP000294498"/>
    </source>
</evidence>
<dbReference type="OrthoDB" id="9792992at2"/>
<dbReference type="InterPro" id="IPR010559">
    <property type="entry name" value="Sig_transdc_His_kin_internal"/>
</dbReference>
<sequence>MNLVETIRHYQRKYRLASHLLFWALFLQVAISASKYYDGRHFSYRFELITDGLYQVPEMLAAYFLTYWVVPQFVTKKRYVLASVGFLAGAYAICVLGRFIIVRVCEPLAGIPPEAFETNRELLTNIPKLIYRYFFQIFDIATFFLFIRLLLQQLDTQKRTLTLEKEKIATELKLLKAQLNPHFLFNTLNNIYALSLANSPATASSIAKLSEILDYILYRCDGSLVPLDGEVGVLEDYLALERLRYDDRLQLRFERTVTAPAQVPPLLLLSLAENAFKHGASQDMGRPCIEISLRVDAEGLVYSVANTVVAPRGGSASRPAPGSIGLANVRRQLDYLFPGQHTFVAGLEGNVFRTRLFLNLKSATNGHPVPAR</sequence>
<dbReference type="GO" id="GO:0016020">
    <property type="term" value="C:membrane"/>
    <property type="evidence" value="ECO:0007669"/>
    <property type="project" value="InterPro"/>
</dbReference>
<dbReference type="RefSeq" id="WP_133993748.1">
    <property type="nucleotide sequence ID" value="NZ_SODV01000001.1"/>
</dbReference>
<comment type="caution">
    <text evidence="4">The sequence shown here is derived from an EMBL/GenBank/DDBJ whole genome shotgun (WGS) entry which is preliminary data.</text>
</comment>
<dbReference type="EMBL" id="SODV01000001">
    <property type="protein sequence ID" value="TDX01318.1"/>
    <property type="molecule type" value="Genomic_DNA"/>
</dbReference>
<keyword evidence="2" id="KW-0812">Transmembrane</keyword>
<evidence type="ECO:0000256" key="2">
    <source>
        <dbReference type="SAM" id="Phobius"/>
    </source>
</evidence>
<proteinExistence type="predicted"/>
<gene>
    <name evidence="4" type="ORF">EDB95_2351</name>
</gene>
<feature type="transmembrane region" description="Helical" evidence="2">
    <location>
        <begin position="52"/>
        <end position="70"/>
    </location>
</feature>
<dbReference type="AlphaFoldDB" id="A0A4R8DTR9"/>
<evidence type="ECO:0000313" key="4">
    <source>
        <dbReference type="EMBL" id="TDX01318.1"/>
    </source>
</evidence>
<dbReference type="PANTHER" id="PTHR34220:SF7">
    <property type="entry name" value="SENSOR HISTIDINE KINASE YPDA"/>
    <property type="match status" value="1"/>
</dbReference>
<keyword evidence="1" id="KW-0175">Coiled coil</keyword>
<feature type="transmembrane region" description="Helical" evidence="2">
    <location>
        <begin position="79"/>
        <end position="101"/>
    </location>
</feature>
<keyword evidence="4" id="KW-0808">Transferase</keyword>
<reference evidence="4 5" key="1">
    <citation type="submission" date="2019-03" db="EMBL/GenBank/DDBJ databases">
        <title>Genomic Encyclopedia of Type Strains, Phase IV (KMG-IV): sequencing the most valuable type-strain genomes for metagenomic binning, comparative biology and taxonomic classification.</title>
        <authorList>
            <person name="Goeker M."/>
        </authorList>
    </citation>
    <scope>NUCLEOTIDE SEQUENCE [LARGE SCALE GENOMIC DNA]</scope>
    <source>
        <strain evidence="4 5">DSM 100059</strain>
    </source>
</reference>
<keyword evidence="5" id="KW-1185">Reference proteome</keyword>
<keyword evidence="2" id="KW-1133">Transmembrane helix</keyword>
<feature type="coiled-coil region" evidence="1">
    <location>
        <begin position="151"/>
        <end position="178"/>
    </location>
</feature>
<dbReference type="PANTHER" id="PTHR34220">
    <property type="entry name" value="SENSOR HISTIDINE KINASE YPDA"/>
    <property type="match status" value="1"/>
</dbReference>